<feature type="domain" description="AprE-like long alpha-helical hairpin" evidence="10">
    <location>
        <begin position="110"/>
        <end position="291"/>
    </location>
</feature>
<gene>
    <name evidence="12" type="ORF">AB835_00855</name>
</gene>
<evidence type="ECO:0000313" key="12">
    <source>
        <dbReference type="EMBL" id="ODS24963.1"/>
    </source>
</evidence>
<evidence type="ECO:0000259" key="11">
    <source>
        <dbReference type="Pfam" id="PF26002"/>
    </source>
</evidence>
<comment type="caution">
    <text evidence="12">The sequence shown here is derived from an EMBL/GenBank/DDBJ whole genome shotgun (WGS) entry which is preliminary data.</text>
</comment>
<evidence type="ECO:0000256" key="5">
    <source>
        <dbReference type="ARBA" id="ARBA00022519"/>
    </source>
</evidence>
<dbReference type="PANTHER" id="PTHR30386">
    <property type="entry name" value="MEMBRANE FUSION SUBUNIT OF EMRAB-TOLC MULTIDRUG EFFLUX PUMP"/>
    <property type="match status" value="1"/>
</dbReference>
<evidence type="ECO:0000256" key="1">
    <source>
        <dbReference type="ARBA" id="ARBA00004377"/>
    </source>
</evidence>
<sequence length="446" mass="49418">MFCSHARQDIDDDDLTYASSASAAILYQSPRGGQQLLWAIILFIVVIVTWAAFATVDEFTRGEGQVIPSQYVQIVQNLEGGIIAEVYVREGEQVERGQPLVRLDDKRFSSSLAETQVNQAQLKAKSARLIAEAEGRPFPEKELLKIIPKAVVSIEKASYVARAQELSSSNQVILQQIAQKRQELSEWLAKSQQLGRSYKLLKDELDLTEPLVKQGAVSKVELLRLRRQVNDIQGEMNVARLTIPRIKSSLSESEKTLAAAESAFRSQAQLEYNEVSSELSRLAESSQAIVDQVDRTLVKSPVAGTIKQLFVKTLGGVIQPGRDIMAIVPTEDSLRVEARISPADIAFLHPGQKSMVKFTAYDFAIHGGLLGEVVHISPDTITDEEGNSFYMVQIETQQSFLGDEEKPLPIIAGMTVSVDILTGEKTILDYILKPILKTKQLALRER</sequence>
<dbReference type="GO" id="GO:0005886">
    <property type="term" value="C:plasma membrane"/>
    <property type="evidence" value="ECO:0007669"/>
    <property type="project" value="UniProtKB-SubCell"/>
</dbReference>
<evidence type="ECO:0000256" key="3">
    <source>
        <dbReference type="ARBA" id="ARBA00022448"/>
    </source>
</evidence>
<dbReference type="Pfam" id="PF26002">
    <property type="entry name" value="Beta-barrel_AprE"/>
    <property type="match status" value="1"/>
</dbReference>
<proteinExistence type="inferred from homology"/>
<dbReference type="InterPro" id="IPR058781">
    <property type="entry name" value="HH_AprE-like"/>
</dbReference>
<evidence type="ECO:0000256" key="8">
    <source>
        <dbReference type="ARBA" id="ARBA00023136"/>
    </source>
</evidence>
<keyword evidence="7 9" id="KW-1133">Transmembrane helix</keyword>
<keyword evidence="3 9" id="KW-0813">Transport</keyword>
<evidence type="ECO:0000259" key="10">
    <source>
        <dbReference type="Pfam" id="PF25994"/>
    </source>
</evidence>
<dbReference type="GO" id="GO:0009306">
    <property type="term" value="P:protein secretion"/>
    <property type="evidence" value="ECO:0007669"/>
    <property type="project" value="InterPro"/>
</dbReference>
<comment type="similarity">
    <text evidence="2 9">Belongs to the membrane fusion protein (MFP) (TC 8.A.1) family.</text>
</comment>
<dbReference type="InterPro" id="IPR058982">
    <property type="entry name" value="Beta-barrel_AprE"/>
</dbReference>
<evidence type="ECO:0000256" key="2">
    <source>
        <dbReference type="ARBA" id="ARBA00009477"/>
    </source>
</evidence>
<keyword evidence="5 9" id="KW-0997">Cell inner membrane</keyword>
<dbReference type="InterPro" id="IPR006144">
    <property type="entry name" value="Secretion_HlyD_CS"/>
</dbReference>
<dbReference type="Gene3D" id="2.40.30.170">
    <property type="match status" value="1"/>
</dbReference>
<dbReference type="Gene3D" id="2.40.50.100">
    <property type="match status" value="1"/>
</dbReference>
<organism evidence="12 13">
    <name type="scientific">Candidatus Endobugula sertula</name>
    <name type="common">Bugula neritina bacterial symbiont</name>
    <dbReference type="NCBI Taxonomy" id="62101"/>
    <lineage>
        <taxon>Bacteria</taxon>
        <taxon>Pseudomonadati</taxon>
        <taxon>Pseudomonadota</taxon>
        <taxon>Gammaproteobacteria</taxon>
        <taxon>Cellvibrionales</taxon>
        <taxon>Cellvibrionaceae</taxon>
        <taxon>Candidatus Endobugula</taxon>
    </lineage>
</organism>
<evidence type="ECO:0000256" key="9">
    <source>
        <dbReference type="RuleBase" id="RU365093"/>
    </source>
</evidence>
<name>A0A1D2QTV0_9GAMM</name>
<dbReference type="PRINTS" id="PR01490">
    <property type="entry name" value="RTXTOXIND"/>
</dbReference>
<dbReference type="STRING" id="62101.AB835_00855"/>
<dbReference type="AlphaFoldDB" id="A0A1D2QTV0"/>
<dbReference type="EMBL" id="MDLC01000003">
    <property type="protein sequence ID" value="ODS24963.1"/>
    <property type="molecule type" value="Genomic_DNA"/>
</dbReference>
<dbReference type="Pfam" id="PF25994">
    <property type="entry name" value="HH_AprE"/>
    <property type="match status" value="1"/>
</dbReference>
<keyword evidence="8 9" id="KW-0472">Membrane</keyword>
<keyword evidence="4 9" id="KW-1003">Cell membrane</keyword>
<dbReference type="PANTHER" id="PTHR30386:SF26">
    <property type="entry name" value="TRANSPORT PROTEIN COMB"/>
    <property type="match status" value="1"/>
</dbReference>
<dbReference type="InterPro" id="IPR010129">
    <property type="entry name" value="T1SS_HlyD"/>
</dbReference>
<accession>A0A1D2QTV0</accession>
<reference evidence="12 13" key="1">
    <citation type="journal article" date="2016" name="Appl. Environ. Microbiol.">
        <title>Lack of Overt Genome Reduction in the Bryostatin-Producing Bryozoan Symbiont "Candidatus Endobugula sertula".</title>
        <authorList>
            <person name="Miller I.J."/>
            <person name="Vanee N."/>
            <person name="Fong S.S."/>
            <person name="Lim-Fong G.E."/>
            <person name="Kwan J.C."/>
        </authorList>
    </citation>
    <scope>NUCLEOTIDE SEQUENCE [LARGE SCALE GENOMIC DNA]</scope>
    <source>
        <strain evidence="12">AB1-4</strain>
    </source>
</reference>
<evidence type="ECO:0000256" key="4">
    <source>
        <dbReference type="ARBA" id="ARBA00022475"/>
    </source>
</evidence>
<evidence type="ECO:0000256" key="6">
    <source>
        <dbReference type="ARBA" id="ARBA00022692"/>
    </source>
</evidence>
<feature type="domain" description="AprE-like beta-barrel" evidence="11">
    <location>
        <begin position="334"/>
        <end position="423"/>
    </location>
</feature>
<protein>
    <recommendedName>
        <fullName evidence="9">Membrane fusion protein (MFP) family protein</fullName>
    </recommendedName>
</protein>
<dbReference type="InterPro" id="IPR050739">
    <property type="entry name" value="MFP"/>
</dbReference>
<comment type="subcellular location">
    <subcellularLocation>
        <location evidence="1 9">Cell inner membrane</location>
        <topology evidence="1 9">Single-pass membrane protein</topology>
    </subcellularLocation>
</comment>
<dbReference type="PROSITE" id="PS00543">
    <property type="entry name" value="HLYD_FAMILY"/>
    <property type="match status" value="1"/>
</dbReference>
<evidence type="ECO:0000256" key="7">
    <source>
        <dbReference type="ARBA" id="ARBA00022989"/>
    </source>
</evidence>
<feature type="transmembrane region" description="Helical" evidence="9">
    <location>
        <begin position="36"/>
        <end position="56"/>
    </location>
</feature>
<dbReference type="Proteomes" id="UP000242502">
    <property type="component" value="Unassembled WGS sequence"/>
</dbReference>
<keyword evidence="6 9" id="KW-0812">Transmembrane</keyword>
<dbReference type="NCBIfam" id="TIGR01843">
    <property type="entry name" value="type_I_hlyD"/>
    <property type="match status" value="1"/>
</dbReference>
<dbReference type="SUPFAM" id="SSF111369">
    <property type="entry name" value="HlyD-like secretion proteins"/>
    <property type="match status" value="1"/>
</dbReference>
<evidence type="ECO:0000313" key="13">
    <source>
        <dbReference type="Proteomes" id="UP000242502"/>
    </source>
</evidence>